<name>H2C408_9CREN</name>
<evidence type="ECO:0000313" key="8">
    <source>
        <dbReference type="Proteomes" id="UP000003980"/>
    </source>
</evidence>
<keyword evidence="4 5" id="KW-0472">Membrane</keyword>
<protein>
    <submittedName>
        <fullName evidence="7">Major Facilitator Superfamily transporter</fullName>
    </submittedName>
</protein>
<dbReference type="GO" id="GO:0022857">
    <property type="term" value="F:transmembrane transporter activity"/>
    <property type="evidence" value="ECO:0007669"/>
    <property type="project" value="InterPro"/>
</dbReference>
<dbReference type="PROSITE" id="PS50850">
    <property type="entry name" value="MFS"/>
    <property type="match status" value="1"/>
</dbReference>
<feature type="transmembrane region" description="Helical" evidence="5">
    <location>
        <begin position="142"/>
        <end position="164"/>
    </location>
</feature>
<evidence type="ECO:0000256" key="4">
    <source>
        <dbReference type="ARBA" id="ARBA00023136"/>
    </source>
</evidence>
<keyword evidence="3 5" id="KW-1133">Transmembrane helix</keyword>
<organism evidence="7 8">
    <name type="scientific">Metallosphaera yellowstonensis MK1</name>
    <dbReference type="NCBI Taxonomy" id="671065"/>
    <lineage>
        <taxon>Archaea</taxon>
        <taxon>Thermoproteota</taxon>
        <taxon>Thermoprotei</taxon>
        <taxon>Sulfolobales</taxon>
        <taxon>Sulfolobaceae</taxon>
        <taxon>Metallosphaera</taxon>
    </lineage>
</organism>
<feature type="transmembrane region" description="Helical" evidence="5">
    <location>
        <begin position="107"/>
        <end position="130"/>
    </location>
</feature>
<evidence type="ECO:0000313" key="7">
    <source>
        <dbReference type="EMBL" id="EHP69751.1"/>
    </source>
</evidence>
<feature type="transmembrane region" description="Helical" evidence="5">
    <location>
        <begin position="276"/>
        <end position="296"/>
    </location>
</feature>
<keyword evidence="8" id="KW-1185">Reference proteome</keyword>
<dbReference type="GO" id="GO:0016020">
    <property type="term" value="C:membrane"/>
    <property type="evidence" value="ECO:0007669"/>
    <property type="project" value="UniProtKB-SubCell"/>
</dbReference>
<dbReference type="InterPro" id="IPR036259">
    <property type="entry name" value="MFS_trans_sf"/>
</dbReference>
<feature type="transmembrane region" description="Helical" evidence="5">
    <location>
        <begin position="245"/>
        <end position="270"/>
    </location>
</feature>
<dbReference type="eggNOG" id="arCOG02794">
    <property type="taxonomic scope" value="Archaea"/>
</dbReference>
<reference evidence="7 8" key="1">
    <citation type="submission" date="2012-01" db="EMBL/GenBank/DDBJ databases">
        <title>Improved High-Quality Draft sequence of Metallosphaera yellowstonensis MK1.</title>
        <authorList>
            <consortium name="US DOE Joint Genome Institute"/>
            <person name="Lucas S."/>
            <person name="Han J."/>
            <person name="Cheng J.-F."/>
            <person name="Goodwin L."/>
            <person name="Pitluck S."/>
            <person name="Peters L."/>
            <person name="Teshima H."/>
            <person name="Detter J.C."/>
            <person name="Han C."/>
            <person name="Tapia R."/>
            <person name="Land M."/>
            <person name="Hauser L."/>
            <person name="Kyrpides N."/>
            <person name="Kozubal M."/>
            <person name="Macur R.E."/>
            <person name="Jay Z."/>
            <person name="Inskeep W."/>
            <person name="Woyke T."/>
        </authorList>
    </citation>
    <scope>NUCLEOTIDE SEQUENCE [LARGE SCALE GENOMIC DNA]</scope>
    <source>
        <strain evidence="7 8">MK1</strain>
    </source>
</reference>
<dbReference type="STRING" id="671065.MetMK1DRAFT_00002530"/>
<dbReference type="PANTHER" id="PTHR24064">
    <property type="entry name" value="SOLUTE CARRIER FAMILY 22 MEMBER"/>
    <property type="match status" value="1"/>
</dbReference>
<feature type="transmembrane region" description="Helical" evidence="5">
    <location>
        <begin position="393"/>
        <end position="414"/>
    </location>
</feature>
<dbReference type="Gene3D" id="1.20.1250.20">
    <property type="entry name" value="MFS general substrate transporter like domains"/>
    <property type="match status" value="2"/>
</dbReference>
<feature type="transmembrane region" description="Helical" evidence="5">
    <location>
        <begin position="83"/>
        <end position="101"/>
    </location>
</feature>
<feature type="transmembrane region" description="Helical" evidence="5">
    <location>
        <begin position="52"/>
        <end position="71"/>
    </location>
</feature>
<dbReference type="RefSeq" id="WP_009069832.1">
    <property type="nucleotide sequence ID" value="NZ_JH597761.1"/>
</dbReference>
<dbReference type="EMBL" id="JH597761">
    <property type="protein sequence ID" value="EHP69751.1"/>
    <property type="molecule type" value="Genomic_DNA"/>
</dbReference>
<feature type="transmembrane region" description="Helical" evidence="5">
    <location>
        <begin position="369"/>
        <end position="387"/>
    </location>
</feature>
<evidence type="ECO:0000256" key="1">
    <source>
        <dbReference type="ARBA" id="ARBA00004141"/>
    </source>
</evidence>
<feature type="transmembrane region" description="Helical" evidence="5">
    <location>
        <begin position="332"/>
        <end position="349"/>
    </location>
</feature>
<evidence type="ECO:0000256" key="2">
    <source>
        <dbReference type="ARBA" id="ARBA00022692"/>
    </source>
</evidence>
<dbReference type="Proteomes" id="UP000003980">
    <property type="component" value="Unassembled WGS sequence"/>
</dbReference>
<keyword evidence="2 5" id="KW-0812">Transmembrane</keyword>
<feature type="transmembrane region" description="Helical" evidence="5">
    <location>
        <begin position="303"/>
        <end position="326"/>
    </location>
</feature>
<evidence type="ECO:0000256" key="5">
    <source>
        <dbReference type="SAM" id="Phobius"/>
    </source>
</evidence>
<comment type="subcellular location">
    <subcellularLocation>
        <location evidence="1">Membrane</location>
        <topology evidence="1">Multi-pass membrane protein</topology>
    </subcellularLocation>
</comment>
<dbReference type="OrthoDB" id="27170at2157"/>
<evidence type="ECO:0000259" key="6">
    <source>
        <dbReference type="PROSITE" id="PS50850"/>
    </source>
</evidence>
<accession>H2C408</accession>
<dbReference type="PROSITE" id="PS00216">
    <property type="entry name" value="SUGAR_TRANSPORT_1"/>
    <property type="match status" value="1"/>
</dbReference>
<proteinExistence type="predicted"/>
<dbReference type="InterPro" id="IPR020846">
    <property type="entry name" value="MFS_dom"/>
</dbReference>
<dbReference type="Pfam" id="PF07690">
    <property type="entry name" value="MFS_1"/>
    <property type="match status" value="1"/>
</dbReference>
<dbReference type="InterPro" id="IPR005829">
    <property type="entry name" value="Sugar_transporter_CS"/>
</dbReference>
<dbReference type="InterPro" id="IPR011701">
    <property type="entry name" value="MFS"/>
</dbReference>
<feature type="transmembrane region" description="Helical" evidence="5">
    <location>
        <begin position="170"/>
        <end position="189"/>
    </location>
</feature>
<dbReference type="SUPFAM" id="SSF103473">
    <property type="entry name" value="MFS general substrate transporter"/>
    <property type="match status" value="1"/>
</dbReference>
<gene>
    <name evidence="7" type="ORF">MetMK1DRAFT_00002530</name>
</gene>
<dbReference type="HOGENOM" id="CLU_055959_0_0_2"/>
<feature type="transmembrane region" description="Helical" evidence="5">
    <location>
        <begin position="21"/>
        <end position="46"/>
    </location>
</feature>
<evidence type="ECO:0000256" key="3">
    <source>
        <dbReference type="ARBA" id="ARBA00022989"/>
    </source>
</evidence>
<dbReference type="AlphaFoldDB" id="H2C408"/>
<sequence>MVSKPPSKALDNFSWGKVHTYAFVAFSAGFFLEAYIFGMAPIATGWVTIPKFLTSTLLAWAPLWLIIGIMVTGPLSDKLGRKTMFYVTMTMYGIGAVGIVFSSTYYLILLFLAIMLFAAGGEMNTIMVATHEIMPRRHRSKAFFLELNFINVGGFVLGLVGYLVQNQTVALQRLMIGVTALIVLGVLVYSRIKIPESIRWLEKQGRFEDAEREINKYFNDVKVIPQEELKPKVVVPKLPNWFKMFVAVMVAASNTIGYGLMTYVLGPYFFSSQTALIILVSNLAEMLVGLAIGVFADSLSRKLLLLISFLGATGSTFLIMATIPIWSDSLALFYSLLVVLNLFVGISYLTEDALKSEIWPTLRRGTLTAIARFISIGAYIPTIYLTANFSIQQYTLFNGLVWAAGTVAAVLWFVKGYETGKGVSVEEASGELETGTPVS</sequence>
<feature type="domain" description="Major facilitator superfamily (MFS) profile" evidence="6">
    <location>
        <begin position="1"/>
        <end position="421"/>
    </location>
</feature>